<organism evidence="10 11">
    <name type="scientific">Durusdinium trenchii</name>
    <dbReference type="NCBI Taxonomy" id="1381693"/>
    <lineage>
        <taxon>Eukaryota</taxon>
        <taxon>Sar</taxon>
        <taxon>Alveolata</taxon>
        <taxon>Dinophyceae</taxon>
        <taxon>Suessiales</taxon>
        <taxon>Symbiodiniaceae</taxon>
        <taxon>Durusdinium</taxon>
    </lineage>
</organism>
<comment type="subcellular location">
    <subcellularLocation>
        <location evidence="1">Secreted</location>
    </subcellularLocation>
</comment>
<keyword evidence="3" id="KW-0858">Xylan degradation</keyword>
<evidence type="ECO:0000256" key="7">
    <source>
        <dbReference type="ARBA" id="ARBA00023326"/>
    </source>
</evidence>
<protein>
    <submittedName>
        <fullName evidence="10">Probable feruloyl esterase C (Ferulic acid esterase C)</fullName>
    </submittedName>
</protein>
<keyword evidence="9" id="KW-0472">Membrane</keyword>
<dbReference type="InterPro" id="IPR029058">
    <property type="entry name" value="AB_hydrolase_fold"/>
</dbReference>
<dbReference type="Proteomes" id="UP001642464">
    <property type="component" value="Unassembled WGS sequence"/>
</dbReference>
<keyword evidence="9" id="KW-0812">Transmembrane</keyword>
<keyword evidence="2" id="KW-0964">Secreted</keyword>
<evidence type="ECO:0000256" key="1">
    <source>
        <dbReference type="ARBA" id="ARBA00004613"/>
    </source>
</evidence>
<feature type="region of interest" description="Disordered" evidence="8">
    <location>
        <begin position="471"/>
        <end position="502"/>
    </location>
</feature>
<name>A0ABP0JTL9_9DINO</name>
<dbReference type="PANTHER" id="PTHR38050">
    <property type="match status" value="1"/>
</dbReference>
<keyword evidence="9" id="KW-1133">Transmembrane helix</keyword>
<evidence type="ECO:0000256" key="8">
    <source>
        <dbReference type="SAM" id="MobiDB-lite"/>
    </source>
</evidence>
<feature type="transmembrane region" description="Helical" evidence="9">
    <location>
        <begin position="439"/>
        <end position="460"/>
    </location>
</feature>
<evidence type="ECO:0000256" key="4">
    <source>
        <dbReference type="ARBA" id="ARBA00022729"/>
    </source>
</evidence>
<reference evidence="10 11" key="1">
    <citation type="submission" date="2024-02" db="EMBL/GenBank/DDBJ databases">
        <authorList>
            <person name="Chen Y."/>
            <person name="Shah S."/>
            <person name="Dougan E. K."/>
            <person name="Thang M."/>
            <person name="Chan C."/>
        </authorList>
    </citation>
    <scope>NUCLEOTIDE SEQUENCE [LARGE SCALE GENOMIC DNA]</scope>
</reference>
<keyword evidence="5" id="KW-0378">Hydrolase</keyword>
<keyword evidence="4" id="KW-0732">Signal</keyword>
<dbReference type="Gene3D" id="3.40.50.1820">
    <property type="entry name" value="alpha/beta hydrolase"/>
    <property type="match status" value="1"/>
</dbReference>
<dbReference type="EMBL" id="CAXAMM010008546">
    <property type="protein sequence ID" value="CAK9017644.1"/>
    <property type="molecule type" value="Genomic_DNA"/>
</dbReference>
<evidence type="ECO:0000256" key="3">
    <source>
        <dbReference type="ARBA" id="ARBA00022651"/>
    </source>
</evidence>
<keyword evidence="7" id="KW-0624">Polysaccharide degradation</keyword>
<evidence type="ECO:0000256" key="6">
    <source>
        <dbReference type="ARBA" id="ARBA00023277"/>
    </source>
</evidence>
<evidence type="ECO:0000313" key="11">
    <source>
        <dbReference type="Proteomes" id="UP001642464"/>
    </source>
</evidence>
<dbReference type="SUPFAM" id="SSF53474">
    <property type="entry name" value="alpha/beta-Hydrolases"/>
    <property type="match status" value="1"/>
</dbReference>
<sequence>MHMQDQGIQREAVIYVPPVTVPQTRFPMWLVLAGEGQSTEEFLADTGLLLFTAQHGIAFVALSGSQPDGFNIGSGCAVKKTGANELTFINRVLVMMDIPCIDKQRIFCTGFSSGGRMCMRLASDLSLVFAAVAAVEGLRFPASNVAVRPMPLLALHGADDKIYPWKGDGDGDFWQESVLEAAFHWGRFNGCNESQEERPNPLVELYKLSQCANGHAEVRVMKIAGGGHVWPTCPVAGRCNGEVDANDLIHRFFQSVQSYPALASNKWTKGIVTLDRDQAEISTSIATSVTSLSTTQAWPANIAATLTSTLTPTLKSTLTSTLRPTLTSTLTTTRTRATSSSLTSTSKSTTFIENKHILVLMDAPSRTADSDMWGAESEDDSILRPERAPTQRPTFLASPLAKESGGRTARFMATGTASTGEEKEVEDAARVTLDWLGKAVAALLVLGCVVFACVSGIAAWTASRRTQKGATYKEVQPGSPKRTFEMTEAEIGPQRGLRKSHT</sequence>
<dbReference type="PANTHER" id="PTHR38050:SF2">
    <property type="entry name" value="FERULOYL ESTERASE C-RELATED"/>
    <property type="match status" value="1"/>
</dbReference>
<dbReference type="InterPro" id="IPR043595">
    <property type="entry name" value="FaeB/C/D"/>
</dbReference>
<accession>A0ABP0JTL9</accession>
<comment type="caution">
    <text evidence="10">The sequence shown here is derived from an EMBL/GenBank/DDBJ whole genome shotgun (WGS) entry which is preliminary data.</text>
</comment>
<keyword evidence="6" id="KW-0119">Carbohydrate metabolism</keyword>
<gene>
    <name evidence="10" type="ORF">SCF082_LOCUS13725</name>
</gene>
<proteinExistence type="predicted"/>
<evidence type="ECO:0000313" key="10">
    <source>
        <dbReference type="EMBL" id="CAK9017644.1"/>
    </source>
</evidence>
<evidence type="ECO:0000256" key="5">
    <source>
        <dbReference type="ARBA" id="ARBA00022801"/>
    </source>
</evidence>
<evidence type="ECO:0000256" key="2">
    <source>
        <dbReference type="ARBA" id="ARBA00022525"/>
    </source>
</evidence>
<evidence type="ECO:0000256" key="9">
    <source>
        <dbReference type="SAM" id="Phobius"/>
    </source>
</evidence>
<keyword evidence="11" id="KW-1185">Reference proteome</keyword>